<gene>
    <name evidence="2" type="ORF">L596_024200</name>
</gene>
<keyword evidence="3" id="KW-1185">Reference proteome</keyword>
<feature type="region of interest" description="Disordered" evidence="1">
    <location>
        <begin position="25"/>
        <end position="66"/>
    </location>
</feature>
<accession>A0A4U5MG33</accession>
<reference evidence="2 3" key="1">
    <citation type="journal article" date="2015" name="Genome Biol.">
        <title>Comparative genomics of Steinernema reveals deeply conserved gene regulatory networks.</title>
        <authorList>
            <person name="Dillman A.R."/>
            <person name="Macchietto M."/>
            <person name="Porter C.F."/>
            <person name="Rogers A."/>
            <person name="Williams B."/>
            <person name="Antoshechkin I."/>
            <person name="Lee M.M."/>
            <person name="Goodwin Z."/>
            <person name="Lu X."/>
            <person name="Lewis E.E."/>
            <person name="Goodrich-Blair H."/>
            <person name="Stock S.P."/>
            <person name="Adams B.J."/>
            <person name="Sternberg P.W."/>
            <person name="Mortazavi A."/>
        </authorList>
    </citation>
    <scope>NUCLEOTIDE SEQUENCE [LARGE SCALE GENOMIC DNA]</scope>
    <source>
        <strain evidence="2 3">ALL</strain>
    </source>
</reference>
<evidence type="ECO:0000256" key="1">
    <source>
        <dbReference type="SAM" id="MobiDB-lite"/>
    </source>
</evidence>
<name>A0A4U5MG33_STECR</name>
<sequence>MLVLPCARKSVPLCEDSALIPMRNSAKVHHVSSQINPKERRRSLPNPRNQNQKEVQTDGKKVGDPEERKYGFRFRVLVSNCFVKTASCVRPLKALRESRICEAWNWN</sequence>
<organism evidence="2 3">
    <name type="scientific">Steinernema carpocapsae</name>
    <name type="common">Entomopathogenic nematode</name>
    <dbReference type="NCBI Taxonomy" id="34508"/>
    <lineage>
        <taxon>Eukaryota</taxon>
        <taxon>Metazoa</taxon>
        <taxon>Ecdysozoa</taxon>
        <taxon>Nematoda</taxon>
        <taxon>Chromadorea</taxon>
        <taxon>Rhabditida</taxon>
        <taxon>Tylenchina</taxon>
        <taxon>Panagrolaimomorpha</taxon>
        <taxon>Strongyloidoidea</taxon>
        <taxon>Steinernematidae</taxon>
        <taxon>Steinernema</taxon>
    </lineage>
</organism>
<dbReference type="Proteomes" id="UP000298663">
    <property type="component" value="Unassembled WGS sequence"/>
</dbReference>
<dbReference type="EMBL" id="AZBU02000008">
    <property type="protein sequence ID" value="TKR68184.1"/>
    <property type="molecule type" value="Genomic_DNA"/>
</dbReference>
<feature type="compositionally biased region" description="Basic and acidic residues" evidence="1">
    <location>
        <begin position="55"/>
        <end position="66"/>
    </location>
</feature>
<proteinExistence type="predicted"/>
<reference evidence="2 3" key="2">
    <citation type="journal article" date="2019" name="G3 (Bethesda)">
        <title>Hybrid Assembly of the Genome of the Entomopathogenic Nematode Steinernema carpocapsae Identifies the X-Chromosome.</title>
        <authorList>
            <person name="Serra L."/>
            <person name="Macchietto M."/>
            <person name="Macias-Munoz A."/>
            <person name="McGill C.J."/>
            <person name="Rodriguez I.M."/>
            <person name="Rodriguez B."/>
            <person name="Murad R."/>
            <person name="Mortazavi A."/>
        </authorList>
    </citation>
    <scope>NUCLEOTIDE SEQUENCE [LARGE SCALE GENOMIC DNA]</scope>
    <source>
        <strain evidence="2 3">ALL</strain>
    </source>
</reference>
<evidence type="ECO:0000313" key="3">
    <source>
        <dbReference type="Proteomes" id="UP000298663"/>
    </source>
</evidence>
<dbReference type="AlphaFoldDB" id="A0A4U5MG33"/>
<comment type="caution">
    <text evidence="2">The sequence shown here is derived from an EMBL/GenBank/DDBJ whole genome shotgun (WGS) entry which is preliminary data.</text>
</comment>
<evidence type="ECO:0000313" key="2">
    <source>
        <dbReference type="EMBL" id="TKR68184.1"/>
    </source>
</evidence>
<protein>
    <submittedName>
        <fullName evidence="2">Uncharacterized protein</fullName>
    </submittedName>
</protein>